<protein>
    <submittedName>
        <fullName evidence="2">Uncharacterized protein</fullName>
    </submittedName>
</protein>
<reference evidence="3" key="1">
    <citation type="journal article" date="2019" name="Int. J. Syst. Evol. Microbiol.">
        <title>The Global Catalogue of Microorganisms (GCM) 10K type strain sequencing project: providing services to taxonomists for standard genome sequencing and annotation.</title>
        <authorList>
            <consortium name="The Broad Institute Genomics Platform"/>
            <consortium name="The Broad Institute Genome Sequencing Center for Infectious Disease"/>
            <person name="Wu L."/>
            <person name="Ma J."/>
        </authorList>
    </citation>
    <scope>NUCLEOTIDE SEQUENCE [LARGE SCALE GENOMIC DNA]</scope>
    <source>
        <strain evidence="3">NBRC 112416</strain>
    </source>
</reference>
<evidence type="ECO:0000256" key="1">
    <source>
        <dbReference type="SAM" id="MobiDB-lite"/>
    </source>
</evidence>
<sequence>MALVQLPDGTLAHFEDGVSPEELREHIVPDLPDALLDQQPAPAEEPAPYVPYRRPEDIDTLDLPVPGMPAQPPQPAYWYDNLLV</sequence>
<keyword evidence="3" id="KW-1185">Reference proteome</keyword>
<accession>A0ABQ5W1K2</accession>
<name>A0ABQ5W1K2_9HYPH</name>
<evidence type="ECO:0000313" key="2">
    <source>
        <dbReference type="EMBL" id="GLQ53751.1"/>
    </source>
</evidence>
<dbReference type="EMBL" id="BSNS01000006">
    <property type="protein sequence ID" value="GLQ53751.1"/>
    <property type="molecule type" value="Genomic_DNA"/>
</dbReference>
<proteinExistence type="predicted"/>
<evidence type="ECO:0000313" key="3">
    <source>
        <dbReference type="Proteomes" id="UP001156691"/>
    </source>
</evidence>
<organism evidence="2 3">
    <name type="scientific">Devosia nitrariae</name>
    <dbReference type="NCBI Taxonomy" id="2071872"/>
    <lineage>
        <taxon>Bacteria</taxon>
        <taxon>Pseudomonadati</taxon>
        <taxon>Pseudomonadota</taxon>
        <taxon>Alphaproteobacteria</taxon>
        <taxon>Hyphomicrobiales</taxon>
        <taxon>Devosiaceae</taxon>
        <taxon>Devosia</taxon>
    </lineage>
</organism>
<comment type="caution">
    <text evidence="2">The sequence shown here is derived from an EMBL/GenBank/DDBJ whole genome shotgun (WGS) entry which is preliminary data.</text>
</comment>
<dbReference type="RefSeq" id="WP_284339200.1">
    <property type="nucleotide sequence ID" value="NZ_BSNS01000006.1"/>
</dbReference>
<gene>
    <name evidence="2" type="ORF">GCM10010862_10100</name>
</gene>
<dbReference type="Proteomes" id="UP001156691">
    <property type="component" value="Unassembled WGS sequence"/>
</dbReference>
<feature type="region of interest" description="Disordered" evidence="1">
    <location>
        <begin position="36"/>
        <end position="74"/>
    </location>
</feature>